<keyword evidence="3" id="KW-1185">Reference proteome</keyword>
<sequence length="487" mass="52831">MHGGTKQVRTLVAQGIRRAHWTDDRSGVAAGVYPDDSDEPWGDQLRRWRDEVQRWTQQDLVDQVIRLAFTTNEERGTKLDIRLVGRWETGAVQRPQAVYRRLLDQLGAPVPSTRRAPTVTRPATGMPGGCPAAADPISLASTTSDRDSDGWDGDSSVLRRDFLRASGSLALSGLLGSVLGNTSSSTSTIEVATDLTNRLTSLRRLDDTLGGADTYKLYNAEAELSARILQGGTARDAVHRALLAVHAEQSQQAGWAAFDAGWHDLAREHFRRSHAAAVESGDPGLAGNALAFHAYQLITLGKPARSISEKSVQTAGEDGVDPGVRALLYSRAAWTFALDGDADTTARCLGVAEEAHAVADARTPDYAAWIDADELAIMTGRCWSELRRPLRAVPVLESALGRYSDVHARDKALYSSWLAQSYADAGEVEQAAETVATSLHVMGNVASVRPRQRLTEVAERLGQRHSDVPAVQELLRGDALHPLDVRR</sequence>
<evidence type="ECO:0008006" key="4">
    <source>
        <dbReference type="Google" id="ProtNLM"/>
    </source>
</evidence>
<dbReference type="EMBL" id="BJNH01000076">
    <property type="protein sequence ID" value="GEC28321.1"/>
    <property type="molecule type" value="Genomic_DNA"/>
</dbReference>
<reference evidence="2 3" key="1">
    <citation type="submission" date="2019-06" db="EMBL/GenBank/DDBJ databases">
        <title>Whole genome shotgun sequence of Pseudonocardia saturnea NBRC 14499.</title>
        <authorList>
            <person name="Hosoyama A."/>
            <person name="Uohara A."/>
            <person name="Ohji S."/>
            <person name="Ichikawa N."/>
        </authorList>
    </citation>
    <scope>NUCLEOTIDE SEQUENCE [LARGE SCALE GENOMIC DNA]</scope>
    <source>
        <strain evidence="2 3">NBRC 14499</strain>
    </source>
</reference>
<dbReference type="Proteomes" id="UP000320693">
    <property type="component" value="Unassembled WGS sequence"/>
</dbReference>
<organism evidence="2 3">
    <name type="scientific">Pseudonocardia saturnea</name>
    <dbReference type="NCBI Taxonomy" id="33909"/>
    <lineage>
        <taxon>Bacteria</taxon>
        <taxon>Bacillati</taxon>
        <taxon>Actinomycetota</taxon>
        <taxon>Actinomycetes</taxon>
        <taxon>Pseudonocardiales</taxon>
        <taxon>Pseudonocardiaceae</taxon>
        <taxon>Pseudonocardia</taxon>
    </lineage>
</organism>
<feature type="region of interest" description="Disordered" evidence="1">
    <location>
        <begin position="110"/>
        <end position="152"/>
    </location>
</feature>
<accession>A0ABQ0S637</accession>
<gene>
    <name evidence="2" type="ORF">PSA01_53500</name>
</gene>
<evidence type="ECO:0000313" key="3">
    <source>
        <dbReference type="Proteomes" id="UP000320693"/>
    </source>
</evidence>
<name>A0ABQ0S637_9PSEU</name>
<evidence type="ECO:0000313" key="2">
    <source>
        <dbReference type="EMBL" id="GEC28321.1"/>
    </source>
</evidence>
<evidence type="ECO:0000256" key="1">
    <source>
        <dbReference type="SAM" id="MobiDB-lite"/>
    </source>
</evidence>
<comment type="caution">
    <text evidence="2">The sequence shown here is derived from an EMBL/GenBank/DDBJ whole genome shotgun (WGS) entry which is preliminary data.</text>
</comment>
<feature type="compositionally biased region" description="Low complexity" evidence="1">
    <location>
        <begin position="110"/>
        <end position="124"/>
    </location>
</feature>
<proteinExistence type="predicted"/>
<protein>
    <recommendedName>
        <fullName evidence="4">Transcriptional regulator</fullName>
    </recommendedName>
</protein>